<evidence type="ECO:0000313" key="6">
    <source>
        <dbReference type="EMBL" id="KAF1745813.1"/>
    </source>
</evidence>
<evidence type="ECO:0000256" key="4">
    <source>
        <dbReference type="ARBA" id="ARBA00022729"/>
    </source>
</evidence>
<evidence type="ECO:0000313" key="7">
    <source>
        <dbReference type="EMBL" id="OZG06296.1"/>
    </source>
</evidence>
<evidence type="ECO:0000256" key="2">
    <source>
        <dbReference type="ARBA" id="ARBA00010112"/>
    </source>
</evidence>
<dbReference type="GO" id="GO:0009986">
    <property type="term" value="C:cell surface"/>
    <property type="evidence" value="ECO:0007669"/>
    <property type="project" value="InterPro"/>
</dbReference>
<sequence length="147" mass="16622">MRVLSTVLLLSISAVSSRGVETVHDLPIQAVSVAGRLFCGDEPLVNVPVKLIDRDHGRDRDDLLDEKKTDDEGKFHVTGGTYERGTIEPALKIYHDCNDENVKCQKRLFWHIPQKYVSTDLHQIPVFNLGSINLELGFGNEKRDCRH</sequence>
<comment type="caution">
    <text evidence="7">The sequence shown here is derived from an EMBL/GenBank/DDBJ whole genome shotgun (WGS) entry which is preliminary data.</text>
</comment>
<dbReference type="Gene3D" id="2.60.40.3330">
    <property type="match status" value="1"/>
</dbReference>
<comment type="similarity">
    <text evidence="2">Belongs to the nematode transthyretin-like family.</text>
</comment>
<keyword evidence="8" id="KW-1185">Reference proteome</keyword>
<keyword evidence="4 5" id="KW-0732">Signal</keyword>
<feature type="chain" id="PRO_5044571761" evidence="5">
    <location>
        <begin position="20"/>
        <end position="147"/>
    </location>
</feature>
<evidence type="ECO:0000256" key="5">
    <source>
        <dbReference type="SAM" id="SignalP"/>
    </source>
</evidence>
<dbReference type="Proteomes" id="UP000483820">
    <property type="component" value="Chromosome X"/>
</dbReference>
<evidence type="ECO:0000313" key="8">
    <source>
        <dbReference type="Proteomes" id="UP000216624"/>
    </source>
</evidence>
<dbReference type="InterPro" id="IPR001534">
    <property type="entry name" value="Transthyretin-like"/>
</dbReference>
<evidence type="ECO:0000256" key="3">
    <source>
        <dbReference type="ARBA" id="ARBA00022525"/>
    </source>
</evidence>
<dbReference type="InterPro" id="IPR038479">
    <property type="entry name" value="Transthyretin-like_sf"/>
</dbReference>
<comment type="subcellular location">
    <subcellularLocation>
        <location evidence="1">Secreted</location>
    </subcellularLocation>
</comment>
<proteinExistence type="inferred from homology"/>
<reference evidence="8" key="2">
    <citation type="submission" date="2017-08" db="EMBL/GenBank/DDBJ databases">
        <authorList>
            <person name="Fierst J.L."/>
        </authorList>
    </citation>
    <scope>NUCLEOTIDE SEQUENCE [LARGE SCALE GENOMIC DNA]</scope>
    <source>
        <strain evidence="8">PX439</strain>
    </source>
</reference>
<evidence type="ECO:0000256" key="1">
    <source>
        <dbReference type="ARBA" id="ARBA00004613"/>
    </source>
</evidence>
<dbReference type="Proteomes" id="UP000216624">
    <property type="component" value="Unassembled WGS sequence"/>
</dbReference>
<dbReference type="PANTHER" id="PTHR21700:SF51">
    <property type="entry name" value="TRANSTHYRETIN-LIKE FAMILY PROTEIN"/>
    <property type="match status" value="1"/>
</dbReference>
<dbReference type="EMBL" id="NMWX01000001">
    <property type="protein sequence ID" value="OZG06296.1"/>
    <property type="molecule type" value="Genomic_DNA"/>
</dbReference>
<reference evidence="6 9" key="3">
    <citation type="submission" date="2019-12" db="EMBL/GenBank/DDBJ databases">
        <title>Chromosome-level assembly of the Caenorhabditis remanei genome.</title>
        <authorList>
            <person name="Teterina A.A."/>
            <person name="Willis J.H."/>
            <person name="Phillips P.C."/>
        </authorList>
    </citation>
    <scope>NUCLEOTIDE SEQUENCE [LARGE SCALE GENOMIC DNA]</scope>
    <source>
        <strain evidence="6 9">PX506</strain>
        <tissue evidence="6">Whole organism</tissue>
    </source>
</reference>
<dbReference type="AlphaFoldDB" id="A0A261B9F7"/>
<accession>A0A261B9F7</accession>
<organism evidence="7 8">
    <name type="scientific">Caenorhabditis remanei</name>
    <name type="common">Caenorhabditis vulgaris</name>
    <dbReference type="NCBI Taxonomy" id="31234"/>
    <lineage>
        <taxon>Eukaryota</taxon>
        <taxon>Metazoa</taxon>
        <taxon>Ecdysozoa</taxon>
        <taxon>Nematoda</taxon>
        <taxon>Chromadorea</taxon>
        <taxon>Rhabditida</taxon>
        <taxon>Rhabditina</taxon>
        <taxon>Rhabditomorpha</taxon>
        <taxon>Rhabditoidea</taxon>
        <taxon>Rhabditidae</taxon>
        <taxon>Peloderinae</taxon>
        <taxon>Caenorhabditis</taxon>
    </lineage>
</organism>
<feature type="signal peptide" evidence="5">
    <location>
        <begin position="1"/>
        <end position="19"/>
    </location>
</feature>
<gene>
    <name evidence="7" type="ORF">FL82_00068</name>
    <name evidence="6" type="ORF">GCK72_022260</name>
</gene>
<evidence type="ECO:0000313" key="9">
    <source>
        <dbReference type="Proteomes" id="UP000483820"/>
    </source>
</evidence>
<dbReference type="Pfam" id="PF01060">
    <property type="entry name" value="TTR-52"/>
    <property type="match status" value="1"/>
</dbReference>
<feature type="non-terminal residue" evidence="7">
    <location>
        <position position="1"/>
    </location>
</feature>
<dbReference type="EMBL" id="WUAV01000006">
    <property type="protein sequence ID" value="KAF1745813.1"/>
    <property type="molecule type" value="Genomic_DNA"/>
</dbReference>
<reference evidence="7" key="1">
    <citation type="submission" date="2017-08" db="EMBL/GenBank/DDBJ databases">
        <authorList>
            <person name="de Groot N.N."/>
        </authorList>
    </citation>
    <scope>NUCLEOTIDE SEQUENCE [LARGE SCALE GENOMIC DNA]</scope>
    <source>
        <strain evidence="7">PX439</strain>
    </source>
</reference>
<dbReference type="PANTHER" id="PTHR21700">
    <property type="entry name" value="TRANSTHYRETIN-LIKE FAMILY PROTEIN-RELATED"/>
    <property type="match status" value="1"/>
</dbReference>
<keyword evidence="3" id="KW-0964">Secreted</keyword>
<protein>
    <submittedName>
        <fullName evidence="7">Uncharacterized protein</fullName>
    </submittedName>
</protein>
<dbReference type="GO" id="GO:0005576">
    <property type="term" value="C:extracellular region"/>
    <property type="evidence" value="ECO:0007669"/>
    <property type="project" value="UniProtKB-SubCell"/>
</dbReference>
<name>A0A261B9F7_CAERE</name>